<dbReference type="Proteomes" id="UP000254848">
    <property type="component" value="Unassembled WGS sequence"/>
</dbReference>
<evidence type="ECO:0000256" key="1">
    <source>
        <dbReference type="ARBA" id="ARBA00004167"/>
    </source>
</evidence>
<name>A0A370QRU2_9GAMM</name>
<keyword evidence="2" id="KW-1133">Transmembrane helix</keyword>
<proteinExistence type="predicted"/>
<dbReference type="GO" id="GO:0016020">
    <property type="term" value="C:membrane"/>
    <property type="evidence" value="ECO:0007669"/>
    <property type="project" value="UniProtKB-SubCell"/>
</dbReference>
<gene>
    <name evidence="4" type="ORF">C8D90_10435</name>
</gene>
<reference evidence="4 5" key="1">
    <citation type="submission" date="2018-07" db="EMBL/GenBank/DDBJ databases">
        <title>Genomic Encyclopedia of Type Strains, Phase IV (KMG-IV): sequencing the most valuable type-strain genomes for metagenomic binning, comparative biology and taxonomic classification.</title>
        <authorList>
            <person name="Goeker M."/>
        </authorList>
    </citation>
    <scope>NUCLEOTIDE SEQUENCE [LARGE SCALE GENOMIC DNA]</scope>
    <source>
        <strain evidence="4 5">DSM 103736</strain>
    </source>
</reference>
<keyword evidence="2" id="KW-0812">Transmembrane</keyword>
<feature type="transmembrane region" description="Helical" evidence="2">
    <location>
        <begin position="7"/>
        <end position="26"/>
    </location>
</feature>
<sequence>MRKQAGVTLLEMIIVLALMGISLVWYTRYQSRKADEYARQNVVNALAHEMKGVINLAQESVVPVEGNKDTRETNPLYNPKANSAYHQRIVHLSEDDDSLADGEYYVWGEGNTQERYYFINNKCKNTRVFAEGMAFSKEYLPCKMVKQALNTELQIDRIAFTNSGNAGEKLTINTVEVTVGYNMSGNDAVQIANYAPQFASAYQNVKLSYSHAYVVYRNRTAGAGSPWKIAKDSNNRIIDFSHVSNNIAGLQNLAKQNRLGIRFVFDLNDNSGSPVLPDGSVAVDKLCWNPAEGKAQVCYQQLPGTGTHGEDQVMALTVKDPELNNGRAMTGTILTNVVLENTARPVYLFARTGGVYGGQPYGDVVLDADNKPSLLTMTDPDGVQYTAERTGTEKFDYDWYDAFELVTPPYIDQVATNNQRDDVLEGRASLTPKITETGAVTYLVHTCPKVTQSIVLKDRNGEAVIDDDTETLQEVKVERQLYPRISVALSSIAGDQLTSGSGKRSQFISFSELSKNREVLSDANSVVENLAGVAIQANFVKSTVVDNHYQRYVWLISSMVASYNADTGKGKNMINPTSASYVVTRWCSTLPQNDMPAGYVNDLAKEKGEEGYLYKQ</sequence>
<dbReference type="InterPro" id="IPR048688">
    <property type="entry name" value="CofB-like_pilin_dom"/>
</dbReference>
<evidence type="ECO:0000259" key="3">
    <source>
        <dbReference type="Pfam" id="PF21444"/>
    </source>
</evidence>
<accession>A0A370QRU2</accession>
<comment type="caution">
    <text evidence="4">The sequence shown here is derived from an EMBL/GenBank/DDBJ whole genome shotgun (WGS) entry which is preliminary data.</text>
</comment>
<keyword evidence="2" id="KW-0472">Membrane</keyword>
<dbReference type="OrthoDB" id="6593044at2"/>
<feature type="domain" description="CofB-like pilin" evidence="3">
    <location>
        <begin position="41"/>
        <end position="266"/>
    </location>
</feature>
<evidence type="ECO:0000313" key="5">
    <source>
        <dbReference type="Proteomes" id="UP000254848"/>
    </source>
</evidence>
<dbReference type="EMBL" id="QRAP01000004">
    <property type="protein sequence ID" value="RDK91891.1"/>
    <property type="molecule type" value="Genomic_DNA"/>
</dbReference>
<protein>
    <submittedName>
        <fullName evidence="4">Toxin co-regulated pilus biosynthesis protein B</fullName>
    </submittedName>
</protein>
<keyword evidence="5" id="KW-1185">Reference proteome</keyword>
<dbReference type="AlphaFoldDB" id="A0A370QRU2"/>
<dbReference type="Pfam" id="PF07963">
    <property type="entry name" value="N_methyl"/>
    <property type="match status" value="1"/>
</dbReference>
<dbReference type="NCBIfam" id="TIGR02532">
    <property type="entry name" value="IV_pilin_GFxxxE"/>
    <property type="match status" value="1"/>
</dbReference>
<dbReference type="Pfam" id="PF21444">
    <property type="entry name" value="CofB_pilin_dom"/>
    <property type="match status" value="1"/>
</dbReference>
<organism evidence="4 5">
    <name type="scientific">Enterobacillus tribolii</name>
    <dbReference type="NCBI Taxonomy" id="1487935"/>
    <lineage>
        <taxon>Bacteria</taxon>
        <taxon>Pseudomonadati</taxon>
        <taxon>Pseudomonadota</taxon>
        <taxon>Gammaproteobacteria</taxon>
        <taxon>Enterobacterales</taxon>
        <taxon>Hafniaceae</taxon>
        <taxon>Enterobacillus</taxon>
    </lineage>
</organism>
<evidence type="ECO:0000313" key="4">
    <source>
        <dbReference type="EMBL" id="RDK91891.1"/>
    </source>
</evidence>
<dbReference type="InterPro" id="IPR012902">
    <property type="entry name" value="N_methyl_site"/>
</dbReference>
<dbReference type="RefSeq" id="WP_115458227.1">
    <property type="nucleotide sequence ID" value="NZ_QRAP01000004.1"/>
</dbReference>
<evidence type="ECO:0000256" key="2">
    <source>
        <dbReference type="SAM" id="Phobius"/>
    </source>
</evidence>
<comment type="subcellular location">
    <subcellularLocation>
        <location evidence="1">Membrane</location>
        <topology evidence="1">Single-pass membrane protein</topology>
    </subcellularLocation>
</comment>